<feature type="region of interest" description="Disordered" evidence="6">
    <location>
        <begin position="233"/>
        <end position="276"/>
    </location>
</feature>
<feature type="compositionally biased region" description="Low complexity" evidence="6">
    <location>
        <begin position="185"/>
        <end position="202"/>
    </location>
</feature>
<feature type="region of interest" description="Disordered" evidence="6">
    <location>
        <begin position="66"/>
        <end position="95"/>
    </location>
</feature>
<evidence type="ECO:0000256" key="2">
    <source>
        <dbReference type="ARBA" id="ARBA00022490"/>
    </source>
</evidence>
<gene>
    <name evidence="8" type="primary">LOC113791257</name>
</gene>
<dbReference type="FunCoup" id="A0A6P6XTP8">
    <property type="interactions" value="748"/>
</dbReference>
<evidence type="ECO:0000256" key="6">
    <source>
        <dbReference type="SAM" id="MobiDB-lite"/>
    </source>
</evidence>
<dbReference type="GeneID" id="113791257"/>
<dbReference type="InterPro" id="IPR036322">
    <property type="entry name" value="WD40_repeat_dom_sf"/>
</dbReference>
<dbReference type="InterPro" id="IPR001680">
    <property type="entry name" value="WD40_rpt"/>
</dbReference>
<feature type="coiled-coil region" evidence="5">
    <location>
        <begin position="1"/>
        <end position="28"/>
    </location>
</feature>
<dbReference type="SMART" id="SM00320">
    <property type="entry name" value="WD40"/>
    <property type="match status" value="5"/>
</dbReference>
<proteinExistence type="predicted"/>
<dbReference type="GO" id="GO:0005868">
    <property type="term" value="C:cytoplasmic dynein complex"/>
    <property type="evidence" value="ECO:0007669"/>
    <property type="project" value="TreeGrafter"/>
</dbReference>
<dbReference type="Proteomes" id="UP000515146">
    <property type="component" value="Unplaced"/>
</dbReference>
<dbReference type="GO" id="GO:0005737">
    <property type="term" value="C:cytoplasm"/>
    <property type="evidence" value="ECO:0007669"/>
    <property type="project" value="UniProtKB-SubCell"/>
</dbReference>
<sequence>MTDRRAELEKKKLKLQQLRELKEQRRNDKYRDRDFMSDLGLGQHQTNRTIMSASSTMMTNIINNNPTNVNNNSLNNNNNNSMSSSLTSIPGDSTTRDVDELLESVGIMTNKGSAVSLSNHNQNQQQQQSTPNDMTISEDASSLSSSVASNQTKTLGSNSSVKLGLASFPPVLIAPKEQVTYEKQTQTTATSTTSNNGSTGSTGNDGRGGPVDYYVIHWDEEWDDEFHVLTYDDIGNEDDGDTGSGIFTNGAPAHQNQHGHHQHPQQQSKQAKSSLPTVEMVRPATTPQDLHHHLHHHHLHHHHSTQPLADLVDMQQEEQQQQKKKKRVEYKEEERRHLMQTEAFRKFLDRAVRITERALSCTDSMDIFVDYTGQVECGHDNEDKSGLRLSLNTTFSDDRWSRGRTVTSFDWCSQFPELLVASYNQNEHAPNEPDGICLVWNMKFKKNTPEYVFHCQSAVMSACFAKFHPNLILGGTYSGQIVLWDNRSGKRVPVQRSPLSASVHTHPVYCLKVVGTPNSHNLISISNDGKLCSWSLDMLSQPQETMELCQQKQSRLIAVTSMSFPHADYNNFILGSQDGAVYSACRHGAKAGILDVFEGHQGPVTAVDFHSATSLVHHQVDQQLSHLFLTASFDWTFKLWSMRDNSTSSKLLYSFEDGSDYLYDVRWSPIHPALFATADGLGKLDLWNLNQDTELPTLSTIVEGNPALNRLIWSPNGQQIVVGDDNGKIWVYDVSEQLAFPKSDEWTRFAHTLQEFTNNNVDI</sequence>
<dbReference type="GO" id="GO:0045504">
    <property type="term" value="F:dynein heavy chain binding"/>
    <property type="evidence" value="ECO:0007669"/>
    <property type="project" value="TreeGrafter"/>
</dbReference>
<evidence type="ECO:0000256" key="5">
    <source>
        <dbReference type="SAM" id="Coils"/>
    </source>
</evidence>
<dbReference type="AlphaFoldDB" id="A0A6P6XTP8"/>
<feature type="compositionally biased region" description="Low complexity" evidence="6">
    <location>
        <begin position="137"/>
        <end position="149"/>
    </location>
</feature>
<dbReference type="KEGG" id="dpte:113791257"/>
<dbReference type="SUPFAM" id="SSF50978">
    <property type="entry name" value="WD40 repeat-like"/>
    <property type="match status" value="1"/>
</dbReference>
<dbReference type="InParanoid" id="A0A6P6XTP8"/>
<evidence type="ECO:0000256" key="1">
    <source>
        <dbReference type="ARBA" id="ARBA00004496"/>
    </source>
</evidence>
<dbReference type="InterPro" id="IPR015943">
    <property type="entry name" value="WD40/YVTN_repeat-like_dom_sf"/>
</dbReference>
<reference evidence="8" key="1">
    <citation type="submission" date="2025-08" db="UniProtKB">
        <authorList>
            <consortium name="RefSeq"/>
        </authorList>
    </citation>
    <scope>IDENTIFICATION</scope>
    <source>
        <strain evidence="8">Airmid</strain>
    </source>
</reference>
<dbReference type="Gene3D" id="2.130.10.10">
    <property type="entry name" value="YVTN repeat-like/Quinoprotein amine dehydrogenase"/>
    <property type="match status" value="1"/>
</dbReference>
<feature type="compositionally biased region" description="Low complexity" evidence="6">
    <location>
        <begin position="264"/>
        <end position="274"/>
    </location>
</feature>
<feature type="region of interest" description="Disordered" evidence="6">
    <location>
        <begin position="115"/>
        <end position="161"/>
    </location>
</feature>
<comment type="subcellular location">
    <subcellularLocation>
        <location evidence="1">Cytoplasm</location>
    </subcellularLocation>
</comment>
<dbReference type="Pfam" id="PF00400">
    <property type="entry name" value="WD40"/>
    <property type="match status" value="2"/>
</dbReference>
<feature type="region of interest" description="Disordered" evidence="6">
    <location>
        <begin position="180"/>
        <end position="209"/>
    </location>
</feature>
<protein>
    <submittedName>
        <fullName evidence="8">Cytoplasmic dynein 1 intermediate chain 2-like isoform X1</fullName>
    </submittedName>
</protein>
<evidence type="ECO:0000313" key="8">
    <source>
        <dbReference type="RefSeq" id="XP_027196812.1"/>
    </source>
</evidence>
<keyword evidence="3" id="KW-0853">WD repeat</keyword>
<organism evidence="7 8">
    <name type="scientific">Dermatophagoides pteronyssinus</name>
    <name type="common">European house dust mite</name>
    <dbReference type="NCBI Taxonomy" id="6956"/>
    <lineage>
        <taxon>Eukaryota</taxon>
        <taxon>Metazoa</taxon>
        <taxon>Ecdysozoa</taxon>
        <taxon>Arthropoda</taxon>
        <taxon>Chelicerata</taxon>
        <taxon>Arachnida</taxon>
        <taxon>Acari</taxon>
        <taxon>Acariformes</taxon>
        <taxon>Sarcoptiformes</taxon>
        <taxon>Astigmata</taxon>
        <taxon>Psoroptidia</taxon>
        <taxon>Analgoidea</taxon>
        <taxon>Pyroglyphidae</taxon>
        <taxon>Dermatophagoidinae</taxon>
        <taxon>Dermatophagoides</taxon>
    </lineage>
</organism>
<name>A0A6P6XTP8_DERPT</name>
<dbReference type="FunFam" id="2.130.10.10:FF:000781">
    <property type="entry name" value="Cytoplasmic dynein intermediate chain"/>
    <property type="match status" value="1"/>
</dbReference>
<dbReference type="OMA" id="PVPDHNS"/>
<dbReference type="InterPro" id="IPR050687">
    <property type="entry name" value="Dynein_IC"/>
</dbReference>
<feature type="compositionally biased region" description="Low complexity" evidence="6">
    <location>
        <begin position="66"/>
        <end position="90"/>
    </location>
</feature>
<keyword evidence="5" id="KW-0175">Coiled coil</keyword>
<keyword evidence="4" id="KW-0677">Repeat</keyword>
<accession>A0A6P6XTP8</accession>
<keyword evidence="2" id="KW-0963">Cytoplasm</keyword>
<dbReference type="RefSeq" id="XP_027196812.1">
    <property type="nucleotide sequence ID" value="XM_027341011.1"/>
</dbReference>
<dbReference type="PANTHER" id="PTHR12442">
    <property type="entry name" value="DYNEIN INTERMEDIATE CHAIN"/>
    <property type="match status" value="1"/>
</dbReference>
<dbReference type="GO" id="GO:0010970">
    <property type="term" value="P:transport along microtubule"/>
    <property type="evidence" value="ECO:0007669"/>
    <property type="project" value="TreeGrafter"/>
</dbReference>
<dbReference type="GO" id="GO:0045503">
    <property type="term" value="F:dynein light chain binding"/>
    <property type="evidence" value="ECO:0007669"/>
    <property type="project" value="TreeGrafter"/>
</dbReference>
<keyword evidence="7" id="KW-1185">Reference proteome</keyword>
<evidence type="ECO:0000256" key="4">
    <source>
        <dbReference type="ARBA" id="ARBA00022737"/>
    </source>
</evidence>
<evidence type="ECO:0000256" key="3">
    <source>
        <dbReference type="ARBA" id="ARBA00022574"/>
    </source>
</evidence>
<evidence type="ECO:0000313" key="7">
    <source>
        <dbReference type="Proteomes" id="UP000515146"/>
    </source>
</evidence>
<dbReference type="OrthoDB" id="4189at2759"/>
<dbReference type="PANTHER" id="PTHR12442:SF22">
    <property type="entry name" value="CYTOPLASMIC DYNEIN 1 INTERMEDIATE CHAIN-RELATED"/>
    <property type="match status" value="1"/>
</dbReference>
<feature type="compositionally biased region" description="Polar residues" evidence="6">
    <location>
        <begin position="150"/>
        <end position="161"/>
    </location>
</feature>